<name>A0A4R1I1R9_PSEEN</name>
<dbReference type="Pfam" id="PF06475">
    <property type="entry name" value="Glycolipid_bind"/>
    <property type="match status" value="1"/>
</dbReference>
<keyword evidence="2" id="KW-1185">Reference proteome</keyword>
<protein>
    <recommendedName>
        <fullName evidence="3">Glycolipid-binding protein</fullName>
    </recommendedName>
</protein>
<evidence type="ECO:0008006" key="3">
    <source>
        <dbReference type="Google" id="ProtNLM"/>
    </source>
</evidence>
<accession>A0A4R1I1R9</accession>
<evidence type="ECO:0000313" key="2">
    <source>
        <dbReference type="Proteomes" id="UP000295560"/>
    </source>
</evidence>
<sequence length="189" mass="20137">MATMTTWRSDDPAGPGLEAARVVLGGGGMRAVGRMVRTTDNGVFTASYRLVVGTSGALERLVVDAAGEDRERQLTITRNEDGVWLADEGSGASRIDAGDALDVDLAFSPVFNALPIRRLDLHRESSEHTVPMVFLALPELTVEVTEQTYRTVSLSEPAVVGFSAGDFAAEITVDPDGMVVDYPGIALRV</sequence>
<proteinExistence type="predicted"/>
<gene>
    <name evidence="1" type="ORF">EV378_3057</name>
</gene>
<evidence type="ECO:0000313" key="1">
    <source>
        <dbReference type="EMBL" id="TCK27190.1"/>
    </source>
</evidence>
<dbReference type="EMBL" id="SMFZ01000001">
    <property type="protein sequence ID" value="TCK27190.1"/>
    <property type="molecule type" value="Genomic_DNA"/>
</dbReference>
<dbReference type="Proteomes" id="UP000295560">
    <property type="component" value="Unassembled WGS sequence"/>
</dbReference>
<dbReference type="SUPFAM" id="SSF159275">
    <property type="entry name" value="PA1994-like"/>
    <property type="match status" value="1"/>
</dbReference>
<organism evidence="1 2">
    <name type="scientific">Pseudonocardia endophytica</name>
    <dbReference type="NCBI Taxonomy" id="401976"/>
    <lineage>
        <taxon>Bacteria</taxon>
        <taxon>Bacillati</taxon>
        <taxon>Actinomycetota</taxon>
        <taxon>Actinomycetes</taxon>
        <taxon>Pseudonocardiales</taxon>
        <taxon>Pseudonocardiaceae</taxon>
        <taxon>Pseudonocardia</taxon>
    </lineage>
</organism>
<comment type="caution">
    <text evidence="1">The sequence shown here is derived from an EMBL/GenBank/DDBJ whole genome shotgun (WGS) entry which is preliminary data.</text>
</comment>
<dbReference type="OrthoDB" id="7347529at2"/>
<dbReference type="AlphaFoldDB" id="A0A4R1I1R9"/>
<dbReference type="RefSeq" id="WP_132425568.1">
    <property type="nucleotide sequence ID" value="NZ_SMFZ01000001.1"/>
</dbReference>
<reference evidence="1 2" key="1">
    <citation type="submission" date="2019-03" db="EMBL/GenBank/DDBJ databases">
        <title>Sequencing the genomes of 1000 actinobacteria strains.</title>
        <authorList>
            <person name="Klenk H.-P."/>
        </authorList>
    </citation>
    <scope>NUCLEOTIDE SEQUENCE [LARGE SCALE GENOMIC DNA]</scope>
    <source>
        <strain evidence="1 2">DSM 44969</strain>
    </source>
</reference>
<dbReference type="InterPro" id="IPR009467">
    <property type="entry name" value="Glycolipid-bd_prot_put"/>
</dbReference>